<feature type="transmembrane region" description="Helical" evidence="1">
    <location>
        <begin position="12"/>
        <end position="32"/>
    </location>
</feature>
<dbReference type="KEGG" id="ddn:DND132_1967"/>
<keyword evidence="1" id="KW-0812">Transmembrane</keyword>
<name>F0JGY3_9BACT</name>
<evidence type="ECO:0000256" key="1">
    <source>
        <dbReference type="SAM" id="Phobius"/>
    </source>
</evidence>
<keyword evidence="1" id="KW-1133">Transmembrane helix</keyword>
<evidence type="ECO:0000313" key="3">
    <source>
        <dbReference type="Proteomes" id="UP000007845"/>
    </source>
</evidence>
<dbReference type="OrthoDB" id="5465391at2"/>
<proteinExistence type="predicted"/>
<feature type="transmembrane region" description="Helical" evidence="1">
    <location>
        <begin position="89"/>
        <end position="111"/>
    </location>
</feature>
<accession>F0JGY3</accession>
<dbReference type="RefSeq" id="WP_014322600.1">
    <property type="nucleotide sequence ID" value="NC_016803.1"/>
</dbReference>
<dbReference type="STRING" id="641491.DND132_1967"/>
<sequence length="117" mass="12112">MTALLRFLFTRGHALAGFLLLKAVAVVVNGLAQGTAEVWGLGILTLVVYGIIARFAQAGRVISIWAITVLMLYEAAGGLLLAWSSLTQAPGVAAIGFAVAAYLVVGALAVLSSRREA</sequence>
<protein>
    <submittedName>
        <fullName evidence="2">Putative monovalent cation/H+ antiporter subunit A</fullName>
    </submittedName>
</protein>
<reference evidence="2 3" key="1">
    <citation type="journal article" date="2011" name="J. Bacteriol.">
        <title>Genome sequence of the mercury-methylating strain Desulfovibrio desulfuricans ND132.</title>
        <authorList>
            <person name="Brown S.D."/>
            <person name="Gilmour C.C."/>
            <person name="Kucken A.M."/>
            <person name="Wall J.D."/>
            <person name="Elias D.A."/>
            <person name="Brandt C.C."/>
            <person name="Podar M."/>
            <person name="Chertkov O."/>
            <person name="Held B."/>
            <person name="Bruce D.C."/>
            <person name="Detter J.C."/>
            <person name="Tapia R."/>
            <person name="Han C.S."/>
            <person name="Goodwin L.A."/>
            <person name="Cheng J.F."/>
            <person name="Pitluck S."/>
            <person name="Woyke T."/>
            <person name="Mikhailova N."/>
            <person name="Ivanova N.N."/>
            <person name="Han J."/>
            <person name="Lucas S."/>
            <person name="Lapidus A.L."/>
            <person name="Land M.L."/>
            <person name="Hauser L.J."/>
            <person name="Palumbo A.V."/>
        </authorList>
    </citation>
    <scope>NUCLEOTIDE SEQUENCE [LARGE SCALE GENOMIC DNA]</scope>
    <source>
        <strain evidence="2 3">ND132</strain>
    </source>
</reference>
<feature type="transmembrane region" description="Helical" evidence="1">
    <location>
        <begin position="38"/>
        <end position="56"/>
    </location>
</feature>
<organism evidence="2 3">
    <name type="scientific">Pseudodesulfovibrio mercurii</name>
    <dbReference type="NCBI Taxonomy" id="641491"/>
    <lineage>
        <taxon>Bacteria</taxon>
        <taxon>Pseudomonadati</taxon>
        <taxon>Thermodesulfobacteriota</taxon>
        <taxon>Desulfovibrionia</taxon>
        <taxon>Desulfovibrionales</taxon>
        <taxon>Desulfovibrionaceae</taxon>
    </lineage>
</organism>
<dbReference type="Proteomes" id="UP000007845">
    <property type="component" value="Chromosome"/>
</dbReference>
<keyword evidence="3" id="KW-1185">Reference proteome</keyword>
<keyword evidence="1" id="KW-0472">Membrane</keyword>
<feature type="transmembrane region" description="Helical" evidence="1">
    <location>
        <begin position="63"/>
        <end position="83"/>
    </location>
</feature>
<dbReference type="EMBL" id="CP003220">
    <property type="protein sequence ID" value="EGB15173.1"/>
    <property type="molecule type" value="Genomic_DNA"/>
</dbReference>
<dbReference type="AlphaFoldDB" id="F0JGY3"/>
<evidence type="ECO:0000313" key="2">
    <source>
        <dbReference type="EMBL" id="EGB15173.1"/>
    </source>
</evidence>
<dbReference type="HOGENOM" id="CLU_2080977_0_0_7"/>
<gene>
    <name evidence="2" type="ORF">DND132_1967</name>
</gene>